<evidence type="ECO:0000313" key="2">
    <source>
        <dbReference type="EMBL" id="THH10551.1"/>
    </source>
</evidence>
<keyword evidence="1" id="KW-0812">Transmembrane</keyword>
<proteinExistence type="predicted"/>
<feature type="transmembrane region" description="Helical" evidence="1">
    <location>
        <begin position="64"/>
        <end position="84"/>
    </location>
</feature>
<feature type="transmembrane region" description="Helical" evidence="1">
    <location>
        <begin position="773"/>
        <end position="795"/>
    </location>
</feature>
<keyword evidence="1" id="KW-1133">Transmembrane helix</keyword>
<keyword evidence="1" id="KW-0472">Membrane</keyword>
<feature type="transmembrane region" description="Helical" evidence="1">
    <location>
        <begin position="28"/>
        <end position="52"/>
    </location>
</feature>
<reference evidence="2 3" key="1">
    <citation type="submission" date="2019-02" db="EMBL/GenBank/DDBJ databases">
        <title>Genome sequencing of the rare red list fungi Phellinidium pouzarii.</title>
        <authorList>
            <person name="Buettner E."/>
            <person name="Kellner H."/>
        </authorList>
    </citation>
    <scope>NUCLEOTIDE SEQUENCE [LARGE SCALE GENOMIC DNA]</scope>
    <source>
        <strain evidence="2 3">DSM 108285</strain>
    </source>
</reference>
<evidence type="ECO:0000313" key="3">
    <source>
        <dbReference type="Proteomes" id="UP000308199"/>
    </source>
</evidence>
<comment type="caution">
    <text evidence="2">The sequence shown here is derived from an EMBL/GenBank/DDBJ whole genome shotgun (WGS) entry which is preliminary data.</text>
</comment>
<feature type="transmembrane region" description="Helical" evidence="1">
    <location>
        <begin position="880"/>
        <end position="899"/>
    </location>
</feature>
<dbReference type="Proteomes" id="UP000308199">
    <property type="component" value="Unassembled WGS sequence"/>
</dbReference>
<keyword evidence="3" id="KW-1185">Reference proteome</keyword>
<dbReference type="OrthoDB" id="3941538at2759"/>
<feature type="transmembrane region" description="Helical" evidence="1">
    <location>
        <begin position="150"/>
        <end position="170"/>
    </location>
</feature>
<accession>A0A4S4LH04</accession>
<feature type="transmembrane region" description="Helical" evidence="1">
    <location>
        <begin position="239"/>
        <end position="268"/>
    </location>
</feature>
<protein>
    <submittedName>
        <fullName evidence="2">Uncharacterized protein</fullName>
    </submittedName>
</protein>
<dbReference type="AlphaFoldDB" id="A0A4S4LH04"/>
<feature type="transmembrane region" description="Helical" evidence="1">
    <location>
        <begin position="342"/>
        <end position="367"/>
    </location>
</feature>
<sequence>MTGPSITHNFVRPSNTGIKLGLHKDAILGVYFFFLIFGGHFCLPLLLATIFFTKTTKRRHPTLINLLMSAFVYATACLILLYSGEQRKPEPKIRRLFGAGVTYLRQHNKCSCYRIEFGASVMVGFQRRKNRKEFKDGTCAFTNLIKNVQLLLMPWAFFLLIVIVSVVYGVKNPDNVSTQWVFYCTISSKAVISSVGAFTISCVAITLVFQCSVLRTLYKASKQFKAANQSSYYLTLRSTVATIYMVAIFIIAVVLVLVPTLTFAYLFIATFQLHRRTEDAGSQGCPLESVGCNTNPDGHELTPAQSESISLAINSASASTATPTATSAEAYVPHTLSPQASVGIAIIVALALTFVLVGVAIICGCHGERCCMTRRRKGRQMKAEQGQQVEIASPNWKESREFGVAATMTTAVLPTERTALLNRPDSTSSLPYILSIEKAIYASSELPDSTPVSPSTIVQGILIHSTSLPSRAAETALALLLCLRCLSGSNNMQRISRSEIERFVVQKWTELENEETDEVLHQILWMSFPIDEGTEECHSVIEIMLAHGSNCPFAFLLDSRVASSLLKTWKEGKPVMTDNSYGSTFKALTAKLQKSATPRVLHLIELTFFFGYLGIFTNYIMDPPYNSIFENRPRPDYRSYYLMIYAASRILKGSWTSPVSFYLSLFAFVSSLPSTPEANDTSYTPLLLSFSLHIIQLLVPQAPSSVTLIPQTFAFPLSVMLQDLITSIFIPAFFFFLPVFLVSFVLLSISVSDIFLAISNSMSLDPAPANARLTLLTLLFILLILFFSLITSMVLSSPSRSPTFDSSPAIPRTWDMYGSNVSLSVRQHFLRSISIYSTPHFFPAPLNLLWIIMVYCPCTLLRMIHQKRWAVRIKGTVEPVLWKVAVMPLALVFGAFWAWGMV</sequence>
<feature type="transmembrane region" description="Helical" evidence="1">
    <location>
        <begin position="600"/>
        <end position="620"/>
    </location>
</feature>
<dbReference type="EMBL" id="SGPK01000033">
    <property type="protein sequence ID" value="THH10551.1"/>
    <property type="molecule type" value="Genomic_DNA"/>
</dbReference>
<organism evidence="2 3">
    <name type="scientific">Phellinidium pouzarii</name>
    <dbReference type="NCBI Taxonomy" id="167371"/>
    <lineage>
        <taxon>Eukaryota</taxon>
        <taxon>Fungi</taxon>
        <taxon>Dikarya</taxon>
        <taxon>Basidiomycota</taxon>
        <taxon>Agaricomycotina</taxon>
        <taxon>Agaricomycetes</taxon>
        <taxon>Hymenochaetales</taxon>
        <taxon>Hymenochaetaceae</taxon>
        <taxon>Phellinidium</taxon>
    </lineage>
</organism>
<evidence type="ECO:0000256" key="1">
    <source>
        <dbReference type="SAM" id="Phobius"/>
    </source>
</evidence>
<feature type="transmembrane region" description="Helical" evidence="1">
    <location>
        <begin position="190"/>
        <end position="218"/>
    </location>
</feature>
<name>A0A4S4LH04_9AGAM</name>
<gene>
    <name evidence="2" type="ORF">EW145_g1256</name>
</gene>
<feature type="transmembrane region" description="Helical" evidence="1">
    <location>
        <begin position="841"/>
        <end position="860"/>
    </location>
</feature>
<feature type="transmembrane region" description="Helical" evidence="1">
    <location>
        <begin position="728"/>
        <end position="752"/>
    </location>
</feature>